<proteinExistence type="predicted"/>
<organism evidence="2 3">
    <name type="scientific">Musa troglodytarum</name>
    <name type="common">fe'i banana</name>
    <dbReference type="NCBI Taxonomy" id="320322"/>
    <lineage>
        <taxon>Eukaryota</taxon>
        <taxon>Viridiplantae</taxon>
        <taxon>Streptophyta</taxon>
        <taxon>Embryophyta</taxon>
        <taxon>Tracheophyta</taxon>
        <taxon>Spermatophyta</taxon>
        <taxon>Magnoliopsida</taxon>
        <taxon>Liliopsida</taxon>
        <taxon>Zingiberales</taxon>
        <taxon>Musaceae</taxon>
        <taxon>Musa</taxon>
    </lineage>
</organism>
<name>A0A9E7FU17_9LILI</name>
<evidence type="ECO:0000313" key="2">
    <source>
        <dbReference type="EMBL" id="URE01138.1"/>
    </source>
</evidence>
<dbReference type="Proteomes" id="UP001055439">
    <property type="component" value="Chromosome 5"/>
</dbReference>
<sequence length="84" mass="9514">MDMRGGQDLRASLGGVPRGHSRLVFRHRNTVGKAKFCRCVGVLPGSSGDCNMIERGMIEVLNYWGEPDDDRDNHEFDGNTRHRR</sequence>
<evidence type="ECO:0000313" key="3">
    <source>
        <dbReference type="Proteomes" id="UP001055439"/>
    </source>
</evidence>
<reference evidence="2" key="1">
    <citation type="submission" date="2022-05" db="EMBL/GenBank/DDBJ databases">
        <title>The Musa troglodytarum L. genome provides insights into the mechanism of non-climacteric behaviour and enrichment of carotenoids.</title>
        <authorList>
            <person name="Wang J."/>
        </authorList>
    </citation>
    <scope>NUCLEOTIDE SEQUENCE</scope>
    <source>
        <tissue evidence="2">Leaf</tissue>
    </source>
</reference>
<protein>
    <submittedName>
        <fullName evidence="2">Uncharacterized protein</fullName>
    </submittedName>
</protein>
<dbReference type="EMBL" id="CP097507">
    <property type="protein sequence ID" value="URE01138.1"/>
    <property type="molecule type" value="Genomic_DNA"/>
</dbReference>
<feature type="region of interest" description="Disordered" evidence="1">
    <location>
        <begin position="65"/>
        <end position="84"/>
    </location>
</feature>
<evidence type="ECO:0000256" key="1">
    <source>
        <dbReference type="SAM" id="MobiDB-lite"/>
    </source>
</evidence>
<accession>A0A9E7FU17</accession>
<gene>
    <name evidence="2" type="ORF">MUK42_20606</name>
</gene>
<feature type="compositionally biased region" description="Basic and acidic residues" evidence="1">
    <location>
        <begin position="71"/>
        <end position="84"/>
    </location>
</feature>
<keyword evidence="3" id="KW-1185">Reference proteome</keyword>
<dbReference type="AlphaFoldDB" id="A0A9E7FU17"/>